<gene>
    <name evidence="7" type="ORF">IAD04_00760</name>
</gene>
<keyword evidence="3" id="KW-0521">NADP</keyword>
<accession>A0A9D1G7N5</accession>
<evidence type="ECO:0000256" key="4">
    <source>
        <dbReference type="ARBA" id="ARBA00023027"/>
    </source>
</evidence>
<protein>
    <submittedName>
        <fullName evidence="7">NAD(P)H-hydrate dehydratase</fullName>
    </submittedName>
</protein>
<evidence type="ECO:0000256" key="3">
    <source>
        <dbReference type="ARBA" id="ARBA00022857"/>
    </source>
</evidence>
<evidence type="ECO:0000256" key="5">
    <source>
        <dbReference type="ARBA" id="ARBA00023239"/>
    </source>
</evidence>
<comment type="caution">
    <text evidence="7">The sequence shown here is derived from an EMBL/GenBank/DDBJ whole genome shotgun (WGS) entry which is preliminary data.</text>
</comment>
<evidence type="ECO:0000259" key="6">
    <source>
        <dbReference type="PROSITE" id="PS51383"/>
    </source>
</evidence>
<dbReference type="EMBL" id="DVKI01000022">
    <property type="protein sequence ID" value="HIT16895.1"/>
    <property type="molecule type" value="Genomic_DNA"/>
</dbReference>
<dbReference type="SUPFAM" id="SSF53613">
    <property type="entry name" value="Ribokinase-like"/>
    <property type="match status" value="1"/>
</dbReference>
<name>A0A9D1G7N5_9FIRM</name>
<evidence type="ECO:0000313" key="7">
    <source>
        <dbReference type="EMBL" id="HIT16895.1"/>
    </source>
</evidence>
<dbReference type="InterPro" id="IPR017953">
    <property type="entry name" value="Carbohydrate_kinase_pred_CS"/>
</dbReference>
<reference evidence="7" key="2">
    <citation type="journal article" date="2021" name="PeerJ">
        <title>Extensive microbial diversity within the chicken gut microbiome revealed by metagenomics and culture.</title>
        <authorList>
            <person name="Gilroy R."/>
            <person name="Ravi A."/>
            <person name="Getino M."/>
            <person name="Pursley I."/>
            <person name="Horton D.L."/>
            <person name="Alikhan N.F."/>
            <person name="Baker D."/>
            <person name="Gharbi K."/>
            <person name="Hall N."/>
            <person name="Watson M."/>
            <person name="Adriaenssens E.M."/>
            <person name="Foster-Nyarko E."/>
            <person name="Jarju S."/>
            <person name="Secka A."/>
            <person name="Antonio M."/>
            <person name="Oren A."/>
            <person name="Chaudhuri R.R."/>
            <person name="La Ragione R."/>
            <person name="Hildebrand F."/>
            <person name="Pallen M.J."/>
        </authorList>
    </citation>
    <scope>NUCLEOTIDE SEQUENCE</scope>
    <source>
        <strain evidence="7">14508</strain>
    </source>
</reference>
<dbReference type="InterPro" id="IPR029056">
    <property type="entry name" value="Ribokinase-like"/>
</dbReference>
<dbReference type="PANTHER" id="PTHR12592:SF0">
    <property type="entry name" value="ATP-DEPENDENT (S)-NAD(P)H-HYDRATE DEHYDRATASE"/>
    <property type="match status" value="1"/>
</dbReference>
<dbReference type="PANTHER" id="PTHR12592">
    <property type="entry name" value="ATP-DEPENDENT (S)-NAD(P)H-HYDRATE DEHYDRATASE FAMILY MEMBER"/>
    <property type="match status" value="1"/>
</dbReference>
<keyword evidence="2" id="KW-0067">ATP-binding</keyword>
<keyword evidence="4" id="KW-0520">NAD</keyword>
<dbReference type="CDD" id="cd01171">
    <property type="entry name" value="YXKO-related"/>
    <property type="match status" value="1"/>
</dbReference>
<dbReference type="GO" id="GO:0005524">
    <property type="term" value="F:ATP binding"/>
    <property type="evidence" value="ECO:0007669"/>
    <property type="project" value="UniProtKB-KW"/>
</dbReference>
<evidence type="ECO:0000313" key="8">
    <source>
        <dbReference type="Proteomes" id="UP000886893"/>
    </source>
</evidence>
<dbReference type="Gene3D" id="3.40.1190.20">
    <property type="match status" value="1"/>
</dbReference>
<dbReference type="GO" id="GO:0052855">
    <property type="term" value="F:ADP-dependent NAD(P)H-hydrate dehydratase activity"/>
    <property type="evidence" value="ECO:0007669"/>
    <property type="project" value="TreeGrafter"/>
</dbReference>
<proteinExistence type="inferred from homology"/>
<feature type="non-terminal residue" evidence="7">
    <location>
        <position position="1"/>
    </location>
</feature>
<feature type="domain" description="YjeF C-terminal" evidence="6">
    <location>
        <begin position="1"/>
        <end position="280"/>
    </location>
</feature>
<dbReference type="AlphaFoldDB" id="A0A9D1G7N5"/>
<dbReference type="Proteomes" id="UP000886893">
    <property type="component" value="Unassembled WGS sequence"/>
</dbReference>
<dbReference type="PROSITE" id="PS01050">
    <property type="entry name" value="YJEF_C_2"/>
    <property type="match status" value="1"/>
</dbReference>
<dbReference type="NCBIfam" id="TIGR00196">
    <property type="entry name" value="yjeF_cterm"/>
    <property type="match status" value="1"/>
</dbReference>
<evidence type="ECO:0000256" key="2">
    <source>
        <dbReference type="ARBA" id="ARBA00022840"/>
    </source>
</evidence>
<dbReference type="GO" id="GO:0052856">
    <property type="term" value="F:NAD(P)HX epimerase activity"/>
    <property type="evidence" value="ECO:0007669"/>
    <property type="project" value="TreeGrafter"/>
</dbReference>
<dbReference type="GO" id="GO:0110051">
    <property type="term" value="P:metabolite repair"/>
    <property type="evidence" value="ECO:0007669"/>
    <property type="project" value="TreeGrafter"/>
</dbReference>
<dbReference type="InterPro" id="IPR000631">
    <property type="entry name" value="CARKD"/>
</dbReference>
<organism evidence="7 8">
    <name type="scientific">Candidatus Caccosoma faecigallinarum</name>
    <dbReference type="NCBI Taxonomy" id="2840720"/>
    <lineage>
        <taxon>Bacteria</taxon>
        <taxon>Bacillati</taxon>
        <taxon>Bacillota</taxon>
        <taxon>Bacillota incertae sedis</taxon>
        <taxon>Candidatus Caccosoma</taxon>
    </lineage>
</organism>
<reference evidence="7" key="1">
    <citation type="submission" date="2020-10" db="EMBL/GenBank/DDBJ databases">
        <authorList>
            <person name="Gilroy R."/>
        </authorList>
    </citation>
    <scope>NUCLEOTIDE SEQUENCE</scope>
    <source>
        <strain evidence="7">14508</strain>
    </source>
</reference>
<dbReference type="Pfam" id="PF01256">
    <property type="entry name" value="Carb_kinase"/>
    <property type="match status" value="1"/>
</dbReference>
<keyword evidence="5" id="KW-0456">Lyase</keyword>
<keyword evidence="1" id="KW-0547">Nucleotide-binding</keyword>
<evidence type="ECO:0000256" key="1">
    <source>
        <dbReference type="ARBA" id="ARBA00022741"/>
    </source>
</evidence>
<sequence>DYGDFFKKRLHNTNKGSYGKCAFISGSKTLPGAALLSSLAYAALKIGTGYATLCIPSSLYEIYALHHPELTYVLFADENGNLSYDEEKLKSILHYEVITIGMGLGVSKEIYQTIQYLLTHYEHTLIIDADGLNTLSQFGVEILKEKKCKVILTPHLKEFSRLSAQPMERVKTESILLAKQFVKDYDVLLILKSAVSLIAFQNEMYINTAGTPALAKAGSGDVLSGILSGIVSIYGYHANSALMATYLLGKAGEKAAQQLSEYSVTATDVIACIPMIIQELQKDAH</sequence>
<dbReference type="HAMAP" id="MF_01965">
    <property type="entry name" value="NADHX_dehydratase"/>
    <property type="match status" value="1"/>
</dbReference>
<dbReference type="PROSITE" id="PS51383">
    <property type="entry name" value="YJEF_C_3"/>
    <property type="match status" value="1"/>
</dbReference>